<feature type="domain" description="GH16" evidence="6">
    <location>
        <begin position="48"/>
        <end position="294"/>
    </location>
</feature>
<evidence type="ECO:0000256" key="4">
    <source>
        <dbReference type="SAM" id="MobiDB-lite"/>
    </source>
</evidence>
<evidence type="ECO:0000256" key="2">
    <source>
        <dbReference type="ARBA" id="ARBA00022729"/>
    </source>
</evidence>
<dbReference type="GO" id="GO:0007155">
    <property type="term" value="P:cell adhesion"/>
    <property type="evidence" value="ECO:0007669"/>
    <property type="project" value="InterPro"/>
</dbReference>
<dbReference type="AlphaFoldDB" id="A0A7G5XKJ2"/>
<dbReference type="SUPFAM" id="SSF49899">
    <property type="entry name" value="Concanavalin A-like lectins/glucanases"/>
    <property type="match status" value="1"/>
</dbReference>
<feature type="region of interest" description="Disordered" evidence="4">
    <location>
        <begin position="615"/>
        <end position="638"/>
    </location>
</feature>
<dbReference type="InterPro" id="IPR005084">
    <property type="entry name" value="CBM6"/>
</dbReference>
<organism evidence="7 8">
    <name type="scientific">Lacibacter sediminis</name>
    <dbReference type="NCBI Taxonomy" id="2760713"/>
    <lineage>
        <taxon>Bacteria</taxon>
        <taxon>Pseudomonadati</taxon>
        <taxon>Bacteroidota</taxon>
        <taxon>Chitinophagia</taxon>
        <taxon>Chitinophagales</taxon>
        <taxon>Chitinophagaceae</taxon>
        <taxon>Lacibacter</taxon>
    </lineage>
</organism>
<reference evidence="8" key="1">
    <citation type="submission" date="2020-08" db="EMBL/GenBank/DDBJ databases">
        <title>Lacibacter sp. S13-6-6 genome sequencing.</title>
        <authorList>
            <person name="Jin L."/>
        </authorList>
    </citation>
    <scope>NUCLEOTIDE SEQUENCE [LARGE SCALE GENOMIC DNA]</scope>
    <source>
        <strain evidence="8">S13-6-6</strain>
    </source>
</reference>
<dbReference type="PROSITE" id="PS51762">
    <property type="entry name" value="GH16_2"/>
    <property type="match status" value="1"/>
</dbReference>
<evidence type="ECO:0000256" key="1">
    <source>
        <dbReference type="ARBA" id="ARBA00006865"/>
    </source>
</evidence>
<dbReference type="EMBL" id="CP060007">
    <property type="protein sequence ID" value="QNA45995.1"/>
    <property type="molecule type" value="Genomic_DNA"/>
</dbReference>
<gene>
    <name evidence="7" type="ORF">H4075_07365</name>
</gene>
<dbReference type="Pfam" id="PF00722">
    <property type="entry name" value="Glyco_hydro_16"/>
    <property type="match status" value="1"/>
</dbReference>
<proteinExistence type="inferred from homology"/>
<keyword evidence="8" id="KW-1185">Reference proteome</keyword>
<dbReference type="GO" id="GO:0030246">
    <property type="term" value="F:carbohydrate binding"/>
    <property type="evidence" value="ECO:0007669"/>
    <property type="project" value="InterPro"/>
</dbReference>
<dbReference type="InterPro" id="IPR017897">
    <property type="entry name" value="Thrombospondin_3_rpt"/>
</dbReference>
<dbReference type="Gene3D" id="4.10.1080.10">
    <property type="entry name" value="TSP type-3 repeat"/>
    <property type="match status" value="2"/>
</dbReference>
<accession>A0A7G5XKJ2</accession>
<dbReference type="SUPFAM" id="SSF49785">
    <property type="entry name" value="Galactose-binding domain-like"/>
    <property type="match status" value="1"/>
</dbReference>
<evidence type="ECO:0000259" key="6">
    <source>
        <dbReference type="PROSITE" id="PS51762"/>
    </source>
</evidence>
<keyword evidence="3" id="KW-0106">Calcium</keyword>
<dbReference type="InterPro" id="IPR013320">
    <property type="entry name" value="ConA-like_dom_sf"/>
</dbReference>
<feature type="domain" description="CBM6" evidence="5">
    <location>
        <begin position="454"/>
        <end position="581"/>
    </location>
</feature>
<dbReference type="Pfam" id="PF02412">
    <property type="entry name" value="TSP_3"/>
    <property type="match status" value="5"/>
</dbReference>
<dbReference type="InterPro" id="IPR008979">
    <property type="entry name" value="Galactose-bd-like_sf"/>
</dbReference>
<dbReference type="KEGG" id="lacs:H4075_07365"/>
<dbReference type="InterPro" id="IPR028974">
    <property type="entry name" value="TSP_type-3_rpt"/>
</dbReference>
<dbReference type="RefSeq" id="WP_182805537.1">
    <property type="nucleotide sequence ID" value="NZ_CP060007.1"/>
</dbReference>
<name>A0A7G5XKJ2_9BACT</name>
<evidence type="ECO:0000313" key="7">
    <source>
        <dbReference type="EMBL" id="QNA45995.1"/>
    </source>
</evidence>
<dbReference type="InterPro" id="IPR026444">
    <property type="entry name" value="Secre_tail"/>
</dbReference>
<protein>
    <submittedName>
        <fullName evidence="7">Thrombospondin type 3 repeat-containing protein</fullName>
    </submittedName>
</protein>
<dbReference type="NCBIfam" id="TIGR04183">
    <property type="entry name" value="Por_Secre_tail"/>
    <property type="match status" value="1"/>
</dbReference>
<sequence length="975" mass="104643">MLLNLLAKKKPSYFFKAAIFLLLSIIVSNVLVAQTGFVDPQTPAQAKPVVTNLPAPWSLTFSDEFNDNTIDQTKWTIQESLTSRSPRPGLGIYSWFWKPDNAFEENGNLVLRVDKVGPYRMHCGSVNSNNKYETKYGYYECRVKIAQASKGTHTAFWFQGDNQGNVDGTANDGAEIDVFESAWMEDYTKAVMHIDGYTAGITQANTKQYTTPGLHVGYHTFGMLWTPTYINIYYDGVFKVSYTGDKWKVNADEYLWLSDGASFGFNGDNFLVEPLGELTRAYFDYVRVWQLNDYECFAGAKEMEAIPFTSTGASASITNNSGASGGQVLRLAADGAGDELILGSVCHAQAGYYSYDLKAFKFTGFGKYKMAIELSPGQWQTFDQEVDLYAATSSSATTNFGSVYLSAGSYRIKLICTGKNAASSGYIGSFDVLTLQAGKPDISCYISPTATAVWTAEAESGQYTGAAALEVCTTASNGQYINLNPSSVTSKRLTFTNVMVPAAGNYILKVDYVSNGARNARVEVNGESLGSIQFPSSGMWCFQGGSPGSFNLLVRLKEGTNTIAVASTGTVLPLFDKFTILTTAVDTDGDEVPDACDADDDNDGVPDTADVCPLTANADQTDTDHDGAGDACDADDDNDGVLDGADNCPLISNADQLDTDSDGMGNTCDADDDNDGVLDGVDNCPLIANADQTDTDADGTGNACDADDDNDTILDEADNCPLVANVDQFDTDSDGMGNVCDSDDDNDGVLDAVDNCPLIANTDQNDTDNDGIGNSCDPVFNMSGFVNSMITSITDVEIKKGIQTALNASLLNSLMNCTNGNINASINELNAFINKVEALRGSMLTAEYADGLIAATKYAIQSITNGQSDCRIATVAMRQNIDAQLILEQPKDQFAFYPNPLVNGATLNLSIPKNPVGTNQVLQITEIGSGRIIYSKLFSGEAQRFSLTNPLAAGTYVIRLTGNTFTAPLKLVVIK</sequence>
<dbReference type="SUPFAM" id="SSF103647">
    <property type="entry name" value="TSP type-3 repeat"/>
    <property type="match status" value="3"/>
</dbReference>
<comment type="similarity">
    <text evidence="1">Belongs to the glycosyl hydrolase 16 family.</text>
</comment>
<dbReference type="Proteomes" id="UP000515344">
    <property type="component" value="Chromosome"/>
</dbReference>
<dbReference type="Gene3D" id="2.60.120.200">
    <property type="match status" value="1"/>
</dbReference>
<evidence type="ECO:0000313" key="8">
    <source>
        <dbReference type="Proteomes" id="UP000515344"/>
    </source>
</evidence>
<evidence type="ECO:0000256" key="3">
    <source>
        <dbReference type="ARBA" id="ARBA00022837"/>
    </source>
</evidence>
<dbReference type="InterPro" id="IPR003367">
    <property type="entry name" value="Thrombospondin_3-like_rpt"/>
</dbReference>
<keyword evidence="2" id="KW-0732">Signal</keyword>
<dbReference type="CDD" id="cd00413">
    <property type="entry name" value="Glyco_hydrolase_16"/>
    <property type="match status" value="1"/>
</dbReference>
<dbReference type="InterPro" id="IPR000757">
    <property type="entry name" value="Beta-glucanase-like"/>
</dbReference>
<dbReference type="PANTHER" id="PTHR10199">
    <property type="entry name" value="THROMBOSPONDIN"/>
    <property type="match status" value="1"/>
</dbReference>
<dbReference type="FunFam" id="4.10.1080.10:FF:000001">
    <property type="entry name" value="Thrombospondin 3"/>
    <property type="match status" value="2"/>
</dbReference>
<dbReference type="GO" id="GO:0005509">
    <property type="term" value="F:calcium ion binding"/>
    <property type="evidence" value="ECO:0007669"/>
    <property type="project" value="InterPro"/>
</dbReference>
<dbReference type="PROSITE" id="PS51234">
    <property type="entry name" value="TSP3"/>
    <property type="match status" value="5"/>
</dbReference>
<dbReference type="CDD" id="cd04081">
    <property type="entry name" value="CBM35_galactosidase-like"/>
    <property type="match status" value="1"/>
</dbReference>
<dbReference type="Gene3D" id="2.60.120.260">
    <property type="entry name" value="Galactose-binding domain-like"/>
    <property type="match status" value="2"/>
</dbReference>
<dbReference type="GO" id="GO:0004553">
    <property type="term" value="F:hydrolase activity, hydrolyzing O-glycosyl compounds"/>
    <property type="evidence" value="ECO:0007669"/>
    <property type="project" value="InterPro"/>
</dbReference>
<dbReference type="PROSITE" id="PS51175">
    <property type="entry name" value="CBM6"/>
    <property type="match status" value="1"/>
</dbReference>
<evidence type="ECO:0000259" key="5">
    <source>
        <dbReference type="PROSITE" id="PS51175"/>
    </source>
</evidence>
<dbReference type="GO" id="GO:0005975">
    <property type="term" value="P:carbohydrate metabolic process"/>
    <property type="evidence" value="ECO:0007669"/>
    <property type="project" value="InterPro"/>
</dbReference>